<comment type="caution">
    <text evidence="5">The sequence shown here is derived from an EMBL/GenBank/DDBJ whole genome shotgun (WGS) entry which is preliminary data.</text>
</comment>
<evidence type="ECO:0000259" key="3">
    <source>
        <dbReference type="Pfam" id="PF08541"/>
    </source>
</evidence>
<evidence type="ECO:0000313" key="5">
    <source>
        <dbReference type="EMBL" id="MBW7477207.1"/>
    </source>
</evidence>
<dbReference type="InterPro" id="IPR016039">
    <property type="entry name" value="Thiolase-like"/>
</dbReference>
<dbReference type="Gene3D" id="3.40.47.10">
    <property type="match status" value="1"/>
</dbReference>
<protein>
    <submittedName>
        <fullName evidence="5">Beta-ketoacyl-ACP synthase III</fullName>
    </submittedName>
</protein>
<dbReference type="InterPro" id="IPR013747">
    <property type="entry name" value="ACP_syn_III_C"/>
</dbReference>
<dbReference type="PANTHER" id="PTHR34069">
    <property type="entry name" value="3-OXOACYL-[ACYL-CARRIER-PROTEIN] SYNTHASE 3"/>
    <property type="match status" value="1"/>
</dbReference>
<dbReference type="PANTHER" id="PTHR34069:SF2">
    <property type="entry name" value="BETA-KETOACYL-[ACYL-CARRIER-PROTEIN] SYNTHASE III"/>
    <property type="match status" value="1"/>
</dbReference>
<reference evidence="5 6" key="1">
    <citation type="submission" date="2021-07" db="EMBL/GenBank/DDBJ databases">
        <title>Paenibacillus radiodurans sp. nov., isolated from the southeastern edge of Tengger Desert.</title>
        <authorList>
            <person name="Zhang G."/>
        </authorList>
    </citation>
    <scope>NUCLEOTIDE SEQUENCE [LARGE SCALE GENOMIC DNA]</scope>
    <source>
        <strain evidence="5 6">DT7-4</strain>
    </source>
</reference>
<evidence type="ECO:0000313" key="6">
    <source>
        <dbReference type="Proteomes" id="UP000812277"/>
    </source>
</evidence>
<evidence type="ECO:0000256" key="2">
    <source>
        <dbReference type="ARBA" id="ARBA00023315"/>
    </source>
</evidence>
<feature type="domain" description="Beta-ketoacyl-[acyl-carrier-protein] synthase III N-terminal" evidence="4">
    <location>
        <begin position="110"/>
        <end position="189"/>
    </location>
</feature>
<evidence type="ECO:0000259" key="4">
    <source>
        <dbReference type="Pfam" id="PF08545"/>
    </source>
</evidence>
<proteinExistence type="predicted"/>
<sequence length="332" mass="35727">MKPIKVKILGTGKYLPKQAVTAQELDIKLGCSPGWVAKKSGVDVRYFVTDETASYMGAQAVTDAVAAAGLTMKDIDCIVCASAIFEQPIPATAVLIQRELGLQWSGIPSFDINATCLSFLVGLDTMSCLIAAGKYRHVVLVSTEVASAGINWEQLESSILFGDGAAAVVLGPSNDGEASGILSSRIETYSAGADFSEIRGGGTRFPPRHYNERTRSEYLFDMDGHKIFKMVSKLLPDFMERLMGPTQSRIKDFHRVIPHQGSAMAMRLLQKKLGITDTQLLNIIADYGNTISASIPLALHEGISRGEIHRGDRLAIIGMAAGVSLGGMILDY</sequence>
<accession>A0ABS7DCI1</accession>
<dbReference type="EMBL" id="JAHZIJ010000021">
    <property type="protein sequence ID" value="MBW7477207.1"/>
    <property type="molecule type" value="Genomic_DNA"/>
</dbReference>
<dbReference type="Pfam" id="PF08541">
    <property type="entry name" value="ACP_syn_III_C"/>
    <property type="match status" value="1"/>
</dbReference>
<dbReference type="CDD" id="cd00830">
    <property type="entry name" value="KAS_III"/>
    <property type="match status" value="1"/>
</dbReference>
<keyword evidence="2" id="KW-0012">Acyltransferase</keyword>
<dbReference type="InterPro" id="IPR013751">
    <property type="entry name" value="ACP_syn_III_N"/>
</dbReference>
<dbReference type="Proteomes" id="UP000812277">
    <property type="component" value="Unassembled WGS sequence"/>
</dbReference>
<dbReference type="SUPFAM" id="SSF53901">
    <property type="entry name" value="Thiolase-like"/>
    <property type="match status" value="1"/>
</dbReference>
<evidence type="ECO:0000256" key="1">
    <source>
        <dbReference type="ARBA" id="ARBA00022679"/>
    </source>
</evidence>
<dbReference type="Pfam" id="PF08545">
    <property type="entry name" value="ACP_syn_III"/>
    <property type="match status" value="1"/>
</dbReference>
<feature type="domain" description="Beta-ketoacyl-[acyl-carrier-protein] synthase III C-terminal" evidence="3">
    <location>
        <begin position="249"/>
        <end position="331"/>
    </location>
</feature>
<keyword evidence="6" id="KW-1185">Reference proteome</keyword>
<dbReference type="RefSeq" id="WP_219874457.1">
    <property type="nucleotide sequence ID" value="NZ_JAHZIJ010000021.1"/>
</dbReference>
<dbReference type="NCBIfam" id="NF005541">
    <property type="entry name" value="PRK07204.1"/>
    <property type="match status" value="1"/>
</dbReference>
<organism evidence="5 6">
    <name type="scientific">Paenibacillus oenotherae</name>
    <dbReference type="NCBI Taxonomy" id="1435645"/>
    <lineage>
        <taxon>Bacteria</taxon>
        <taxon>Bacillati</taxon>
        <taxon>Bacillota</taxon>
        <taxon>Bacilli</taxon>
        <taxon>Bacillales</taxon>
        <taxon>Paenibacillaceae</taxon>
        <taxon>Paenibacillus</taxon>
    </lineage>
</organism>
<keyword evidence="1" id="KW-0808">Transferase</keyword>
<gene>
    <name evidence="5" type="ORF">K0T92_21045</name>
</gene>
<name>A0ABS7DCI1_9BACL</name>